<protein>
    <submittedName>
        <fullName evidence="3">Uncharacterized protein</fullName>
    </submittedName>
</protein>
<feature type="region of interest" description="Disordered" evidence="2">
    <location>
        <begin position="514"/>
        <end position="579"/>
    </location>
</feature>
<proteinExistence type="predicted"/>
<feature type="region of interest" description="Disordered" evidence="2">
    <location>
        <begin position="216"/>
        <end position="275"/>
    </location>
</feature>
<dbReference type="RefSeq" id="XP_018269050.1">
    <property type="nucleotide sequence ID" value="XM_018417747.1"/>
</dbReference>
<keyword evidence="4" id="KW-1185">Reference proteome</keyword>
<name>A0A0P9GJ52_RHOGW</name>
<sequence length="698" mass="72980">MDLDALRKAALSSKKRRRTPPPDAPDPDEREEGEIDDDQPDPFTAPEPPYYHQHDHDHYYDPHYAPHHSLVDHGRPSSSSASLTAVKEETKRVIAELLTWGVSPDYLLSIGISRDALESSFYELGLDISIPPAHAPPFAPYSPLPSTSTSLSAHARPFTPTPRTSTSPAPSADLAALEALKRQQLFARKAALTARNAQSAQSFESALDDLFSASATASTSADPDSSTAEASTTPSTVAAKKKARKRANKKRKLSEAAAAPDDDHRHDSTSPAQRTHDLRDAIDHTEELVDVPAGGPFAASTSSTSPASRSIAAASTRPSSTFSNRHAHVGAPASGSGSSSNLRTRPLATDFEAEPATRLAGPGGSGHGGGIGRGGMYAAGVSGTGFLPRLATLGAGEGSMVIDLSDSEDDEGEDGGGGSSSRVEGGRGGVRDGLDVPSGGGSKAPSPAPPVVDAAEVERKRRLEEKEHEIERMMVRIAEMERKKQALRDKKGAAERQGDKVTPEVEVAAAAVEVTGQAEQGQMVEREGEDVAREDEVRESALASEEEAPLRVEVDEAGAASSTEDRLPSPPSSVNPSVQPVFRPYASSLARFPLIRASAAGPDSASSSSSAAEGTGNAGLASWVARKHGVDTSKRLCKAEAGGGTCHDAKCRSVHVASFEPTAAELAEYQSLRPSSQLQSTTATPTADLADHADAHAA</sequence>
<evidence type="ECO:0000256" key="2">
    <source>
        <dbReference type="SAM" id="MobiDB-lite"/>
    </source>
</evidence>
<accession>A0A0P9GJ52</accession>
<evidence type="ECO:0000256" key="1">
    <source>
        <dbReference type="SAM" id="Coils"/>
    </source>
</evidence>
<feature type="compositionally biased region" description="Basic and acidic residues" evidence="2">
    <location>
        <begin position="689"/>
        <end position="698"/>
    </location>
</feature>
<feature type="region of interest" description="Disordered" evidence="2">
    <location>
        <begin position="1"/>
        <end position="84"/>
    </location>
</feature>
<dbReference type="OMA" id="HEIERMM"/>
<feature type="compositionally biased region" description="Basic and acidic residues" evidence="2">
    <location>
        <begin position="261"/>
        <end position="275"/>
    </location>
</feature>
<feature type="compositionally biased region" description="Low complexity" evidence="2">
    <location>
        <begin position="216"/>
        <end position="238"/>
    </location>
</feature>
<reference evidence="3 4" key="1">
    <citation type="journal article" date="2015" name="Front. Microbiol.">
        <title>Genome sequence of the plant growth promoting endophytic yeast Rhodotorula graminis WP1.</title>
        <authorList>
            <person name="Firrincieli A."/>
            <person name="Otillar R."/>
            <person name="Salamov A."/>
            <person name="Schmutz J."/>
            <person name="Khan Z."/>
            <person name="Redman R.S."/>
            <person name="Fleck N.D."/>
            <person name="Lindquist E."/>
            <person name="Grigoriev I.V."/>
            <person name="Doty S.L."/>
        </authorList>
    </citation>
    <scope>NUCLEOTIDE SEQUENCE [LARGE SCALE GENOMIC DNA]</scope>
    <source>
        <strain evidence="3 4">WP1</strain>
    </source>
</reference>
<feature type="region of interest" description="Disordered" evidence="2">
    <location>
        <begin position="599"/>
        <end position="618"/>
    </location>
</feature>
<keyword evidence="1" id="KW-0175">Coiled coil</keyword>
<organism evidence="3 4">
    <name type="scientific">Rhodotorula graminis (strain WP1)</name>
    <dbReference type="NCBI Taxonomy" id="578459"/>
    <lineage>
        <taxon>Eukaryota</taxon>
        <taxon>Fungi</taxon>
        <taxon>Dikarya</taxon>
        <taxon>Basidiomycota</taxon>
        <taxon>Pucciniomycotina</taxon>
        <taxon>Microbotryomycetes</taxon>
        <taxon>Sporidiobolales</taxon>
        <taxon>Sporidiobolaceae</taxon>
        <taxon>Rhodotorula</taxon>
    </lineage>
</organism>
<feature type="region of interest" description="Disordered" evidence="2">
    <location>
        <begin position="290"/>
        <end position="343"/>
    </location>
</feature>
<dbReference type="EMBL" id="KQ474084">
    <property type="protein sequence ID" value="KPV73001.1"/>
    <property type="molecule type" value="Genomic_DNA"/>
</dbReference>
<evidence type="ECO:0000313" key="4">
    <source>
        <dbReference type="Proteomes" id="UP000053890"/>
    </source>
</evidence>
<dbReference type="AlphaFoldDB" id="A0A0P9GJ52"/>
<feature type="compositionally biased region" description="Basic and acidic residues" evidence="2">
    <location>
        <begin position="524"/>
        <end position="539"/>
    </location>
</feature>
<feature type="compositionally biased region" description="Low complexity" evidence="2">
    <location>
        <begin position="298"/>
        <end position="321"/>
    </location>
</feature>
<feature type="compositionally biased region" description="Basic and acidic residues" evidence="2">
    <location>
        <begin position="52"/>
        <end position="61"/>
    </location>
</feature>
<evidence type="ECO:0000313" key="3">
    <source>
        <dbReference type="EMBL" id="KPV73001.1"/>
    </source>
</evidence>
<feature type="region of interest" description="Disordered" evidence="2">
    <location>
        <begin position="402"/>
        <end position="457"/>
    </location>
</feature>
<feature type="region of interest" description="Disordered" evidence="2">
    <location>
        <begin position="668"/>
        <end position="698"/>
    </location>
</feature>
<feature type="compositionally biased region" description="Acidic residues" evidence="2">
    <location>
        <begin position="25"/>
        <end position="40"/>
    </location>
</feature>
<dbReference type="OrthoDB" id="3270652at2759"/>
<feature type="compositionally biased region" description="Low complexity" evidence="2">
    <location>
        <begin position="144"/>
        <end position="171"/>
    </location>
</feature>
<feature type="coiled-coil region" evidence="1">
    <location>
        <begin position="463"/>
        <end position="497"/>
    </location>
</feature>
<feature type="compositionally biased region" description="Basic residues" evidence="2">
    <location>
        <begin position="239"/>
        <end position="252"/>
    </location>
</feature>
<gene>
    <name evidence="3" type="ORF">RHOBADRAFT_55246</name>
</gene>
<dbReference type="GeneID" id="28978195"/>
<feature type="compositionally biased region" description="Acidic residues" evidence="2">
    <location>
        <begin position="405"/>
        <end position="414"/>
    </location>
</feature>
<dbReference type="Proteomes" id="UP000053890">
    <property type="component" value="Unassembled WGS sequence"/>
</dbReference>
<feature type="region of interest" description="Disordered" evidence="2">
    <location>
        <begin position="141"/>
        <end position="171"/>
    </location>
</feature>